<dbReference type="Gene3D" id="3.30.200.20">
    <property type="entry name" value="Phosphorylase Kinase, domain 1"/>
    <property type="match status" value="1"/>
</dbReference>
<feature type="region of interest" description="Disordered" evidence="19">
    <location>
        <begin position="728"/>
        <end position="752"/>
    </location>
</feature>
<dbReference type="InterPro" id="IPR036426">
    <property type="entry name" value="Bulb-type_lectin_dom_sf"/>
</dbReference>
<sequence length="892" mass="99640">MGSSSYIYPSLLFTLFCTISFPCSVLSGPISYNSINPNFTASYLQFIDNSGVFLASKNNSFQARITNAKPESESYYVVVTHVSSNTIIWSANRNTPISKSSKLRFTNTGLVLYNDTEHPIWSTPQNLSTLSSLQLHESGNLVLIDSENNTVWESFDFPIDVMVVGQKLKIGKSLVSSLSDEDLSEGGYKLVVGNDDAMLQWNEMNYWKLSMERNSYINTNFPVEYMVMNSTGVYLLGQNGEQVVIRITLHNSNDLLANSSDFRIMKIDHNGVLSVVKIGASDGSSNQEFKGPIDNCRIPFICKKLGVCTNGGLCQCASSFRVDQKSNNGDCVPVDSSLALSGSCNETSLLSNATKIKYLNLRNDLDYFSNEFTEPLTRDVNISVCENMCSMNCSCLGIFYSQNSGSCYMIRNSLGSMFIKSSSQRDANRLGFVKMLIVGNTNGDDPNYKNTDFPILALVLLPLSGVVLIAVVAILIYLGKKRRNKKWGKSTKSKLGHDSKFSSFSDEEIEFVSIPGLPVRFAYEELEAATEFFKNQIGSGGFGIVYKGTLKDGTDIAVKKITCLGSQGKKEFLTEIAVIGKIHHINLVRLKGFCAHKGQRYLVYEYMNRGSLERTLFRGDSVLEWKERYEIALGTARGLAYLHTGCEHKIIHCDVKPENILLHDRSHVKMSDFGLSKLLSPEESGLFTTLRGTRGYLAPEWLMSSMISDKIDVYSYGMVLLEIIRGKKNSSTSPSPQSQSDISGSNSLSSSGESEQNRLVYFPLLALEMHEERRYLDLVDPRLMGQVRFEDAEKLVRVALCCVHEDPSLRPSMSNVVGMLEGGMPLCEPRIESLQFLRFYGRRFTEESTLGQNNEQQNHELVMYRQQQQTSMNTSEYNSFSYLSSQQVSGPR</sequence>
<keyword evidence="6 21" id="KW-0732">Signal</keyword>
<dbReference type="GO" id="GO:0005524">
    <property type="term" value="F:ATP binding"/>
    <property type="evidence" value="ECO:0007669"/>
    <property type="project" value="UniProtKB-UniRule"/>
</dbReference>
<keyword evidence="2 17" id="KW-0723">Serine/threonine-protein kinase</keyword>
<dbReference type="InterPro" id="IPR001480">
    <property type="entry name" value="Bulb-type_lectin_dom"/>
</dbReference>
<evidence type="ECO:0000259" key="23">
    <source>
        <dbReference type="PROSITE" id="PS50927"/>
    </source>
</evidence>
<dbReference type="FunFam" id="1.10.510.10:FF:000621">
    <property type="entry name" value="Serine/threonine-protein kinase"/>
    <property type="match status" value="1"/>
</dbReference>
<dbReference type="Proteomes" id="UP001634393">
    <property type="component" value="Unassembled WGS sequence"/>
</dbReference>
<evidence type="ECO:0000313" key="24">
    <source>
        <dbReference type="EMBL" id="KAL3813099.1"/>
    </source>
</evidence>
<evidence type="ECO:0000256" key="1">
    <source>
        <dbReference type="ARBA" id="ARBA00004167"/>
    </source>
</evidence>
<dbReference type="Gene3D" id="2.90.10.10">
    <property type="entry name" value="Bulb-type lectin domain"/>
    <property type="match status" value="1"/>
</dbReference>
<proteinExistence type="inferred from homology"/>
<evidence type="ECO:0000256" key="3">
    <source>
        <dbReference type="ARBA" id="ARBA00022536"/>
    </source>
</evidence>
<dbReference type="Gene3D" id="1.10.510.10">
    <property type="entry name" value="Transferase(Phosphotransferase) domain 1"/>
    <property type="match status" value="1"/>
</dbReference>
<evidence type="ECO:0000256" key="21">
    <source>
        <dbReference type="SAM" id="SignalP"/>
    </source>
</evidence>
<feature type="binding site" evidence="18">
    <location>
        <position position="560"/>
    </location>
    <ligand>
        <name>ATP</name>
        <dbReference type="ChEBI" id="CHEBI:30616"/>
    </ligand>
</feature>
<keyword evidence="11 20" id="KW-0472">Membrane</keyword>
<reference evidence="24 25" key="1">
    <citation type="submission" date="2024-12" db="EMBL/GenBank/DDBJ databases">
        <title>The unique morphological basis and parallel evolutionary history of personate flowers in Penstemon.</title>
        <authorList>
            <person name="Depatie T.H."/>
            <person name="Wessinger C.A."/>
        </authorList>
    </citation>
    <scope>NUCLEOTIDE SEQUENCE [LARGE SCALE GENOMIC DNA]</scope>
    <source>
        <strain evidence="24">WTNN_2</strain>
        <tissue evidence="24">Leaf</tissue>
    </source>
</reference>
<comment type="caution">
    <text evidence="24">The sequence shown here is derived from an EMBL/GenBank/DDBJ whole genome shotgun (WGS) entry which is preliminary data.</text>
</comment>
<evidence type="ECO:0000256" key="16">
    <source>
        <dbReference type="ARBA" id="ARBA00048679"/>
    </source>
</evidence>
<evidence type="ECO:0000256" key="20">
    <source>
        <dbReference type="SAM" id="Phobius"/>
    </source>
</evidence>
<evidence type="ECO:0000256" key="18">
    <source>
        <dbReference type="PROSITE-ProRule" id="PRU10141"/>
    </source>
</evidence>
<evidence type="ECO:0000256" key="17">
    <source>
        <dbReference type="PIRNR" id="PIRNR000641"/>
    </source>
</evidence>
<gene>
    <name evidence="24" type="ORF">ACJIZ3_014367</name>
</gene>
<dbReference type="EMBL" id="JBJXBP010000008">
    <property type="protein sequence ID" value="KAL3813099.1"/>
    <property type="molecule type" value="Genomic_DNA"/>
</dbReference>
<dbReference type="SMART" id="SM00108">
    <property type="entry name" value="B_lectin"/>
    <property type="match status" value="1"/>
</dbReference>
<dbReference type="PROSITE" id="PS50927">
    <property type="entry name" value="BULB_LECTIN"/>
    <property type="match status" value="1"/>
</dbReference>
<keyword evidence="3" id="KW-0245">EGF-like domain</keyword>
<feature type="domain" description="Protein kinase" evidence="22">
    <location>
        <begin position="531"/>
        <end position="831"/>
    </location>
</feature>
<dbReference type="EC" id="2.7.11.1" evidence="17"/>
<keyword evidence="13" id="KW-0675">Receptor</keyword>
<comment type="similarity">
    <text evidence="17">Belongs to the protein kinase superfamily. Ser/Thr protein kinase family.</text>
</comment>
<organism evidence="24 25">
    <name type="scientific">Penstemon smallii</name>
    <dbReference type="NCBI Taxonomy" id="265156"/>
    <lineage>
        <taxon>Eukaryota</taxon>
        <taxon>Viridiplantae</taxon>
        <taxon>Streptophyta</taxon>
        <taxon>Embryophyta</taxon>
        <taxon>Tracheophyta</taxon>
        <taxon>Spermatophyta</taxon>
        <taxon>Magnoliopsida</taxon>
        <taxon>eudicotyledons</taxon>
        <taxon>Gunneridae</taxon>
        <taxon>Pentapetalae</taxon>
        <taxon>asterids</taxon>
        <taxon>lamiids</taxon>
        <taxon>Lamiales</taxon>
        <taxon>Plantaginaceae</taxon>
        <taxon>Cheloneae</taxon>
        <taxon>Penstemon</taxon>
    </lineage>
</organism>
<accession>A0ABD3RJB7</accession>
<evidence type="ECO:0000256" key="12">
    <source>
        <dbReference type="ARBA" id="ARBA00023157"/>
    </source>
</evidence>
<keyword evidence="5 20" id="KW-0812">Transmembrane</keyword>
<dbReference type="PROSITE" id="PS00108">
    <property type="entry name" value="PROTEIN_KINASE_ST"/>
    <property type="match status" value="1"/>
</dbReference>
<protein>
    <recommendedName>
        <fullName evidence="17">Receptor-like serine/threonine-protein kinase</fullName>
        <ecNumber evidence="17">2.7.11.1</ecNumber>
    </recommendedName>
</protein>
<evidence type="ECO:0000256" key="9">
    <source>
        <dbReference type="ARBA" id="ARBA00022840"/>
    </source>
</evidence>
<evidence type="ECO:0000256" key="2">
    <source>
        <dbReference type="ARBA" id="ARBA00022527"/>
    </source>
</evidence>
<keyword evidence="25" id="KW-1185">Reference proteome</keyword>
<evidence type="ECO:0000256" key="6">
    <source>
        <dbReference type="ARBA" id="ARBA00022729"/>
    </source>
</evidence>
<evidence type="ECO:0000256" key="7">
    <source>
        <dbReference type="ARBA" id="ARBA00022741"/>
    </source>
</evidence>
<dbReference type="InterPro" id="IPR024171">
    <property type="entry name" value="SRK-like_kinase"/>
</dbReference>
<dbReference type="GO" id="GO:0016020">
    <property type="term" value="C:membrane"/>
    <property type="evidence" value="ECO:0007669"/>
    <property type="project" value="UniProtKB-SubCell"/>
</dbReference>
<dbReference type="FunFam" id="3.30.200.20:FF:000178">
    <property type="entry name" value="serine/threonine-protein kinase PBS1-like"/>
    <property type="match status" value="1"/>
</dbReference>
<evidence type="ECO:0000256" key="14">
    <source>
        <dbReference type="ARBA" id="ARBA00023180"/>
    </source>
</evidence>
<dbReference type="InterPro" id="IPR008271">
    <property type="entry name" value="Ser/Thr_kinase_AS"/>
</dbReference>
<keyword evidence="7 17" id="KW-0547">Nucleotide-binding</keyword>
<dbReference type="PANTHER" id="PTHR47976">
    <property type="entry name" value="G-TYPE LECTIN S-RECEPTOR-LIKE SERINE/THREONINE-PROTEIN KINASE SD2-5"/>
    <property type="match status" value="1"/>
</dbReference>
<feature type="signal peptide" evidence="21">
    <location>
        <begin position="1"/>
        <end position="27"/>
    </location>
</feature>
<keyword evidence="10 20" id="KW-1133">Transmembrane helix</keyword>
<dbReference type="Pfam" id="PF01453">
    <property type="entry name" value="B_lectin"/>
    <property type="match status" value="1"/>
</dbReference>
<feature type="compositionally biased region" description="Low complexity" evidence="19">
    <location>
        <begin position="729"/>
        <end position="752"/>
    </location>
</feature>
<dbReference type="PROSITE" id="PS00107">
    <property type="entry name" value="PROTEIN_KINASE_ATP"/>
    <property type="match status" value="1"/>
</dbReference>
<dbReference type="SUPFAM" id="SSF51110">
    <property type="entry name" value="alpha-D-mannose-specific plant lectins"/>
    <property type="match status" value="1"/>
</dbReference>
<feature type="transmembrane region" description="Helical" evidence="20">
    <location>
        <begin position="455"/>
        <end position="479"/>
    </location>
</feature>
<evidence type="ECO:0000256" key="8">
    <source>
        <dbReference type="ARBA" id="ARBA00022777"/>
    </source>
</evidence>
<evidence type="ECO:0000313" key="25">
    <source>
        <dbReference type="Proteomes" id="UP001634393"/>
    </source>
</evidence>
<comment type="catalytic activity">
    <reaction evidence="16 17">
        <text>L-seryl-[protein] + ATP = O-phospho-L-seryl-[protein] + ADP + H(+)</text>
        <dbReference type="Rhea" id="RHEA:17989"/>
        <dbReference type="Rhea" id="RHEA-COMP:9863"/>
        <dbReference type="Rhea" id="RHEA-COMP:11604"/>
        <dbReference type="ChEBI" id="CHEBI:15378"/>
        <dbReference type="ChEBI" id="CHEBI:29999"/>
        <dbReference type="ChEBI" id="CHEBI:30616"/>
        <dbReference type="ChEBI" id="CHEBI:83421"/>
        <dbReference type="ChEBI" id="CHEBI:456216"/>
        <dbReference type="EC" id="2.7.11.1"/>
    </reaction>
</comment>
<evidence type="ECO:0000256" key="19">
    <source>
        <dbReference type="SAM" id="MobiDB-lite"/>
    </source>
</evidence>
<dbReference type="PIRSF" id="PIRSF000641">
    <property type="entry name" value="SRK"/>
    <property type="match status" value="1"/>
</dbReference>
<dbReference type="Pfam" id="PF00069">
    <property type="entry name" value="Pkinase"/>
    <property type="match status" value="1"/>
</dbReference>
<keyword evidence="14" id="KW-0325">Glycoprotein</keyword>
<evidence type="ECO:0000256" key="15">
    <source>
        <dbReference type="ARBA" id="ARBA00047899"/>
    </source>
</evidence>
<dbReference type="GO" id="GO:0004674">
    <property type="term" value="F:protein serine/threonine kinase activity"/>
    <property type="evidence" value="ECO:0007669"/>
    <property type="project" value="UniProtKB-KW"/>
</dbReference>
<evidence type="ECO:0000256" key="13">
    <source>
        <dbReference type="ARBA" id="ARBA00023170"/>
    </source>
</evidence>
<evidence type="ECO:0000256" key="4">
    <source>
        <dbReference type="ARBA" id="ARBA00022679"/>
    </source>
</evidence>
<keyword evidence="8 17" id="KW-0418">Kinase</keyword>
<evidence type="ECO:0000256" key="5">
    <source>
        <dbReference type="ARBA" id="ARBA00022692"/>
    </source>
</evidence>
<comment type="catalytic activity">
    <reaction evidence="15 17">
        <text>L-threonyl-[protein] + ATP = O-phospho-L-threonyl-[protein] + ADP + H(+)</text>
        <dbReference type="Rhea" id="RHEA:46608"/>
        <dbReference type="Rhea" id="RHEA-COMP:11060"/>
        <dbReference type="Rhea" id="RHEA-COMP:11605"/>
        <dbReference type="ChEBI" id="CHEBI:15378"/>
        <dbReference type="ChEBI" id="CHEBI:30013"/>
        <dbReference type="ChEBI" id="CHEBI:30616"/>
        <dbReference type="ChEBI" id="CHEBI:61977"/>
        <dbReference type="ChEBI" id="CHEBI:456216"/>
        <dbReference type="EC" id="2.7.11.1"/>
    </reaction>
</comment>
<comment type="subcellular location">
    <subcellularLocation>
        <location evidence="1">Membrane</location>
        <topology evidence="1">Single-pass membrane protein</topology>
    </subcellularLocation>
</comment>
<dbReference type="SUPFAM" id="SSF56112">
    <property type="entry name" value="Protein kinase-like (PK-like)"/>
    <property type="match status" value="1"/>
</dbReference>
<dbReference type="SMART" id="SM00220">
    <property type="entry name" value="S_TKc"/>
    <property type="match status" value="1"/>
</dbReference>
<feature type="domain" description="Bulb-type lectin" evidence="23">
    <location>
        <begin position="38"/>
        <end position="156"/>
    </location>
</feature>
<dbReference type="CDD" id="cd00028">
    <property type="entry name" value="B_lectin"/>
    <property type="match status" value="1"/>
</dbReference>
<dbReference type="PROSITE" id="PS50011">
    <property type="entry name" value="PROTEIN_KINASE_DOM"/>
    <property type="match status" value="1"/>
</dbReference>
<dbReference type="InterPro" id="IPR051343">
    <property type="entry name" value="G-type_lectin_kinases/EP1-like"/>
</dbReference>
<dbReference type="CDD" id="cd14066">
    <property type="entry name" value="STKc_IRAK"/>
    <property type="match status" value="1"/>
</dbReference>
<keyword evidence="9 17" id="KW-0067">ATP-binding</keyword>
<dbReference type="InterPro" id="IPR000719">
    <property type="entry name" value="Prot_kinase_dom"/>
</dbReference>
<evidence type="ECO:0000259" key="22">
    <source>
        <dbReference type="PROSITE" id="PS50011"/>
    </source>
</evidence>
<keyword evidence="4 17" id="KW-0808">Transferase</keyword>
<evidence type="ECO:0000256" key="10">
    <source>
        <dbReference type="ARBA" id="ARBA00022989"/>
    </source>
</evidence>
<feature type="chain" id="PRO_5044849342" description="Receptor-like serine/threonine-protein kinase" evidence="21">
    <location>
        <begin position="28"/>
        <end position="892"/>
    </location>
</feature>
<dbReference type="InterPro" id="IPR017441">
    <property type="entry name" value="Protein_kinase_ATP_BS"/>
</dbReference>
<dbReference type="PANTHER" id="PTHR47976:SF60">
    <property type="entry name" value="RECEPTOR-LIKE SERINE_THREONINE-PROTEIN KINASE"/>
    <property type="match status" value="1"/>
</dbReference>
<keyword evidence="12" id="KW-1015">Disulfide bond</keyword>
<evidence type="ECO:0000256" key="11">
    <source>
        <dbReference type="ARBA" id="ARBA00023136"/>
    </source>
</evidence>
<name>A0ABD3RJB7_9LAMI</name>
<dbReference type="AlphaFoldDB" id="A0ABD3RJB7"/>
<dbReference type="InterPro" id="IPR011009">
    <property type="entry name" value="Kinase-like_dom_sf"/>
</dbReference>